<evidence type="ECO:0000313" key="6">
    <source>
        <dbReference type="EMBL" id="MES1921946.1"/>
    </source>
</evidence>
<feature type="domain" description="RRM" evidence="5">
    <location>
        <begin position="31"/>
        <end position="109"/>
    </location>
</feature>
<keyword evidence="7" id="KW-1185">Reference proteome</keyword>
<dbReference type="PROSITE" id="PS50102">
    <property type="entry name" value="RRM"/>
    <property type="match status" value="1"/>
</dbReference>
<evidence type="ECO:0000256" key="2">
    <source>
        <dbReference type="ARBA" id="ARBA00022884"/>
    </source>
</evidence>
<dbReference type="Proteomes" id="UP001439008">
    <property type="component" value="Unassembled WGS sequence"/>
</dbReference>
<dbReference type="InterPro" id="IPR000504">
    <property type="entry name" value="RRM_dom"/>
</dbReference>
<keyword evidence="1" id="KW-0677">Repeat</keyword>
<reference evidence="6 7" key="1">
    <citation type="journal article" date="2024" name="BMC Biol.">
        <title>Comparative genomics of Ascetosporea gives new insight into the evolutionary basis for animal parasitism in Rhizaria.</title>
        <authorList>
            <person name="Hiltunen Thoren M."/>
            <person name="Onut-Brannstrom I."/>
            <person name="Alfjorden A."/>
            <person name="Peckova H."/>
            <person name="Swords F."/>
            <person name="Hooper C."/>
            <person name="Holzer A.S."/>
            <person name="Bass D."/>
            <person name="Burki F."/>
        </authorList>
    </citation>
    <scope>NUCLEOTIDE SEQUENCE [LARGE SCALE GENOMIC DNA]</scope>
    <source>
        <strain evidence="6">20-A016</strain>
    </source>
</reference>
<dbReference type="InterPro" id="IPR035979">
    <property type="entry name" value="RBD_domain_sf"/>
</dbReference>
<dbReference type="Gene3D" id="3.30.70.330">
    <property type="match status" value="2"/>
</dbReference>
<comment type="caution">
    <text evidence="6">The sequence shown here is derived from an EMBL/GenBank/DDBJ whole genome shotgun (WGS) entry which is preliminary data.</text>
</comment>
<accession>A0ABV2AQK9</accession>
<evidence type="ECO:0000256" key="4">
    <source>
        <dbReference type="SAM" id="MobiDB-lite"/>
    </source>
</evidence>
<organism evidence="6 7">
    <name type="scientific">Bonamia ostreae</name>
    <dbReference type="NCBI Taxonomy" id="126728"/>
    <lineage>
        <taxon>Eukaryota</taxon>
        <taxon>Sar</taxon>
        <taxon>Rhizaria</taxon>
        <taxon>Endomyxa</taxon>
        <taxon>Ascetosporea</taxon>
        <taxon>Haplosporida</taxon>
        <taxon>Bonamia</taxon>
    </lineage>
</organism>
<sequence length="152" mass="17028">MSTATTNTERENAAETTTSTPHEPKKTSNRASLYVGDLPETVMEQRLFDIFNNVGNVSSIRICRDSETFRSLGYAYVNYHSAMDASRAIDNLNFLKIDGREIRIMWANSDSSVRKSGVGNIFVKNLDDNIDNKILYDTFSVFGTVMSSKVAH</sequence>
<proteinExistence type="predicted"/>
<keyword evidence="2 3" id="KW-0694">RNA-binding</keyword>
<dbReference type="SUPFAM" id="SSF54928">
    <property type="entry name" value="RNA-binding domain, RBD"/>
    <property type="match status" value="1"/>
</dbReference>
<dbReference type="EMBL" id="JBDODL010001976">
    <property type="protein sequence ID" value="MES1921946.1"/>
    <property type="molecule type" value="Genomic_DNA"/>
</dbReference>
<evidence type="ECO:0000256" key="1">
    <source>
        <dbReference type="ARBA" id="ARBA00022737"/>
    </source>
</evidence>
<dbReference type="Pfam" id="PF00076">
    <property type="entry name" value="RRM_1"/>
    <property type="match status" value="1"/>
</dbReference>
<evidence type="ECO:0000313" key="7">
    <source>
        <dbReference type="Proteomes" id="UP001439008"/>
    </source>
</evidence>
<evidence type="ECO:0000256" key="3">
    <source>
        <dbReference type="PROSITE-ProRule" id="PRU00176"/>
    </source>
</evidence>
<name>A0ABV2AQK9_9EUKA</name>
<dbReference type="InterPro" id="IPR012677">
    <property type="entry name" value="Nucleotide-bd_a/b_plait_sf"/>
</dbReference>
<feature type="non-terminal residue" evidence="6">
    <location>
        <position position="152"/>
    </location>
</feature>
<gene>
    <name evidence="6" type="primary">PAB1_2</name>
    <name evidence="6" type="ORF">MHBO_003472</name>
</gene>
<dbReference type="PANTHER" id="PTHR24012">
    <property type="entry name" value="RNA BINDING PROTEIN"/>
    <property type="match status" value="1"/>
</dbReference>
<protein>
    <submittedName>
        <fullName evidence="6">Protein phosphatase PP2A regulatory subunit B</fullName>
    </submittedName>
</protein>
<evidence type="ECO:0000259" key="5">
    <source>
        <dbReference type="PROSITE" id="PS50102"/>
    </source>
</evidence>
<feature type="region of interest" description="Disordered" evidence="4">
    <location>
        <begin position="1"/>
        <end position="32"/>
    </location>
</feature>
<dbReference type="SMART" id="SM00360">
    <property type="entry name" value="RRM"/>
    <property type="match status" value="1"/>
</dbReference>